<gene>
    <name evidence="2" type="primary">LOC109482740</name>
</gene>
<dbReference type="RefSeq" id="XP_019641127.1">
    <property type="nucleotide sequence ID" value="XM_019785568.1"/>
</dbReference>
<sequence>MSKVTALRTRKWREDNLGASCLVCKKLQVFFKMSQEEKLTKEEKLRLIDQEINNLHDFCVKSGFSPEQIRSLSAPVVRRSARGWLKTWFWRLLKLSLLVTAAVVCYNWDPAYRKAAIYGKLALMKVLPYWDWTYLYNEECLINNPYYVQPPHLTQEDCEVCLEISGVKRMKNVDHADISDLLLDNEPFVVTDAQLDWTELNQITFHDFLKLFSTQEAFKTSGVCDFHSEDKTMTPRHPSVLPTATQGKADWYALWKNCEREGVRLMRKFYGTRPYFLPPMVESHESNWVFVSEGQIIKHFVPLPFEEHSVVWLAQVKGSVLYRLEPDSICEATCKHIDVTLKPGDTLVVPQNLWAVQLKNVKDSEPTVVIAATGVWD</sequence>
<dbReference type="InterPro" id="IPR038757">
    <property type="entry name" value="BRAP"/>
</dbReference>
<dbReference type="GeneID" id="109482740"/>
<evidence type="ECO:0000313" key="2">
    <source>
        <dbReference type="RefSeq" id="XP_019641127.1"/>
    </source>
</evidence>
<dbReference type="Gene3D" id="2.60.120.650">
    <property type="entry name" value="Cupin"/>
    <property type="match status" value="1"/>
</dbReference>
<name>A0A6P5ACW0_BRABE</name>
<dbReference type="SUPFAM" id="SSF51197">
    <property type="entry name" value="Clavaminate synthase-like"/>
    <property type="match status" value="1"/>
</dbReference>
<accession>A0A6P5ACW0</accession>
<dbReference type="PANTHER" id="PTHR35259:SF2">
    <property type="match status" value="1"/>
</dbReference>
<organism evidence="1 2">
    <name type="scientific">Branchiostoma belcheri</name>
    <name type="common">Amphioxus</name>
    <dbReference type="NCBI Taxonomy" id="7741"/>
    <lineage>
        <taxon>Eukaryota</taxon>
        <taxon>Metazoa</taxon>
        <taxon>Chordata</taxon>
        <taxon>Cephalochordata</taxon>
        <taxon>Leptocardii</taxon>
        <taxon>Amphioxiformes</taxon>
        <taxon>Branchiostomatidae</taxon>
        <taxon>Branchiostoma</taxon>
    </lineage>
</organism>
<dbReference type="OrthoDB" id="10059103at2759"/>
<dbReference type="KEGG" id="bbel:109482740"/>
<dbReference type="AlphaFoldDB" id="A0A6P5ACW0"/>
<dbReference type="Proteomes" id="UP000515135">
    <property type="component" value="Unplaced"/>
</dbReference>
<evidence type="ECO:0000313" key="1">
    <source>
        <dbReference type="Proteomes" id="UP000515135"/>
    </source>
</evidence>
<protein>
    <submittedName>
        <fullName evidence="2">Uncharacterized protein LOC109482740</fullName>
    </submittedName>
</protein>
<dbReference type="PANTHER" id="PTHR35259">
    <property type="entry name" value="BOMBESIN RECEPTOR-ACTIVATED PROTEIN C6ORF89"/>
    <property type="match status" value="1"/>
</dbReference>
<keyword evidence="1" id="KW-1185">Reference proteome</keyword>
<reference evidence="2" key="1">
    <citation type="submission" date="2025-08" db="UniProtKB">
        <authorList>
            <consortium name="RefSeq"/>
        </authorList>
    </citation>
    <scope>IDENTIFICATION</scope>
    <source>
        <tissue evidence="2">Gonad</tissue>
    </source>
</reference>
<proteinExistence type="predicted"/>